<proteinExistence type="predicted"/>
<feature type="domain" description="YjiS-like" evidence="1">
    <location>
        <begin position="25"/>
        <end position="58"/>
    </location>
</feature>
<evidence type="ECO:0000313" key="2">
    <source>
        <dbReference type="EMBL" id="TXR54276.1"/>
    </source>
</evidence>
<dbReference type="EMBL" id="VKAD01000001">
    <property type="protein sequence ID" value="TXR54276.1"/>
    <property type="molecule type" value="Genomic_DNA"/>
</dbReference>
<organism evidence="2 3">
    <name type="scientific">Reinekea thalattae</name>
    <dbReference type="NCBI Taxonomy" id="2593301"/>
    <lineage>
        <taxon>Bacteria</taxon>
        <taxon>Pseudomonadati</taxon>
        <taxon>Pseudomonadota</taxon>
        <taxon>Gammaproteobacteria</taxon>
        <taxon>Oceanospirillales</taxon>
        <taxon>Saccharospirillaceae</taxon>
        <taxon>Reinekea</taxon>
    </lineage>
</organism>
<comment type="caution">
    <text evidence="2">The sequence shown here is derived from an EMBL/GenBank/DDBJ whole genome shotgun (WGS) entry which is preliminary data.</text>
</comment>
<evidence type="ECO:0000313" key="3">
    <source>
        <dbReference type="Proteomes" id="UP000321764"/>
    </source>
</evidence>
<sequence length="69" mass="8124">MTQYHLSSIANTNNTKQALVNAILTKLKTYRHRHSTRKTLKELPDYLLDDMGISRHEAIKESQKPFWIK</sequence>
<dbReference type="AlphaFoldDB" id="A0A5C8ZBK6"/>
<dbReference type="OrthoDB" id="7306802at2"/>
<dbReference type="RefSeq" id="WP_147713674.1">
    <property type="nucleotide sequence ID" value="NZ_VKAD01000001.1"/>
</dbReference>
<dbReference type="Pfam" id="PF06568">
    <property type="entry name" value="YjiS-like"/>
    <property type="match status" value="1"/>
</dbReference>
<gene>
    <name evidence="2" type="ORF">FME95_07000</name>
</gene>
<reference evidence="2 3" key="1">
    <citation type="submission" date="2019-07" db="EMBL/GenBank/DDBJ databases">
        <title>Reinekea sp. strain SSH23 genome sequencing and assembly.</title>
        <authorList>
            <person name="Kim I."/>
        </authorList>
    </citation>
    <scope>NUCLEOTIDE SEQUENCE [LARGE SCALE GENOMIC DNA]</scope>
    <source>
        <strain evidence="2 3">SSH23</strain>
    </source>
</reference>
<name>A0A5C8ZBK6_9GAMM</name>
<evidence type="ECO:0000259" key="1">
    <source>
        <dbReference type="Pfam" id="PF06568"/>
    </source>
</evidence>
<dbReference type="Proteomes" id="UP000321764">
    <property type="component" value="Unassembled WGS sequence"/>
</dbReference>
<protein>
    <submittedName>
        <fullName evidence="2">DUF1127 domain-containing protein</fullName>
    </submittedName>
</protein>
<keyword evidence="3" id="KW-1185">Reference proteome</keyword>
<dbReference type="InterPro" id="IPR009506">
    <property type="entry name" value="YjiS-like"/>
</dbReference>
<accession>A0A5C8ZBK6</accession>